<organism evidence="1 2">
    <name type="scientific">Clostridium botulinum D str. 1873</name>
    <dbReference type="NCBI Taxonomy" id="592027"/>
    <lineage>
        <taxon>Bacteria</taxon>
        <taxon>Bacillati</taxon>
        <taxon>Bacillota</taxon>
        <taxon>Clostridia</taxon>
        <taxon>Eubacteriales</taxon>
        <taxon>Clostridiaceae</taxon>
        <taxon>Clostridium</taxon>
    </lineage>
</organism>
<proteinExistence type="predicted"/>
<comment type="caution">
    <text evidence="1">The sequence shown here is derived from an EMBL/GenBank/DDBJ whole genome shotgun (WGS) entry which is preliminary data.</text>
</comment>
<reference evidence="1 2" key="1">
    <citation type="submission" date="2009-10" db="EMBL/GenBank/DDBJ databases">
        <authorList>
            <person name="Shrivastava S."/>
            <person name="Brinkac L.B."/>
            <person name="Brown J.L."/>
            <person name="Bruce D.B."/>
            <person name="Detter C."/>
            <person name="Green L.D."/>
            <person name="Munk C.A."/>
            <person name="Rogers Y.C."/>
            <person name="Tapia R."/>
            <person name="Saunders E.S."/>
            <person name="Sims D.R."/>
            <person name="Smith L.A."/>
            <person name="Smith T.J."/>
            <person name="Sutton G."/>
            <person name="Brettin T."/>
        </authorList>
    </citation>
    <scope>NUCLEOTIDE SEQUENCE [LARGE SCALE GENOMIC DNA]</scope>
    <source>
        <strain evidence="2">D str. 1873</strain>
    </source>
</reference>
<dbReference type="EMBL" id="ACSJ01000007">
    <property type="protein sequence ID" value="EES90964.1"/>
    <property type="molecule type" value="Genomic_DNA"/>
</dbReference>
<gene>
    <name evidence="1" type="ORF">CLG_B1337</name>
</gene>
<dbReference type="Proteomes" id="UP000006160">
    <property type="component" value="Unassembled WGS sequence"/>
</dbReference>
<accession>A0A9P2G6V3</accession>
<dbReference type="RefSeq" id="WP_003375487.1">
    <property type="nucleotide sequence ID" value="NZ_ACSJ01000007.1"/>
</dbReference>
<dbReference type="AlphaFoldDB" id="A0A9P2G6V3"/>
<protein>
    <submittedName>
        <fullName evidence="1">Uncharacterized protein</fullName>
    </submittedName>
</protein>
<evidence type="ECO:0000313" key="1">
    <source>
        <dbReference type="EMBL" id="EES90964.1"/>
    </source>
</evidence>
<evidence type="ECO:0000313" key="2">
    <source>
        <dbReference type="Proteomes" id="UP000006160"/>
    </source>
</evidence>
<sequence>MSSFNIETKKYVDFTPDEIKEYLDNFRRIILEGKYIISKNENRKENIDFIEDYKIDSKKEKEILLGIQYDDFCYAVDNYKKEFSHEKLYIFCKKYKLDNWGSLELVDIYIKTNITQTRKGDDVIIVISFHKRNKPIKYLFK</sequence>
<name>A0A9P2G6V3_CLOBO</name>